<sequence length="473" mass="50161">MGSASLRNSLLLSTLVVVVLALVASFSVPALATSRQALRRIEPEHTGFKVVLKHIDSGKNLTKFERLQRGIARGQHRLQKLSKTEMEAESPIHAGNGEFLMQLAIGTPAEGFSAIMDTGSDLIWTQCEPCSQCFHQPTPIFNPRNSSTFATLSCSSQTCQALPSATCSVRGDGSCEYFYSYGDYSYTQGVMATETFTFGDSSGDGHGQDAISISKVAFGCGKDNEGGGFSQGAGLVGLGRGPLSLVSQFGVPEFSYCLTSIDDDSKISRLFIGRQAINITTTTTTTTAAAAAAASPTATTSITIPLIQNPSQPSFYYLPLQGISVGGTRLPINPSTFSLGDDGSGGLIIDSGTTITNLEESAFESVRREFIFQTKLPVDSSGWSGLDLCFTLPSGTTQVEVPRLVLHFEGGSDLDLPGNNYMIGDSTLGLICLAMGASTGISILGNVQQQNMLVVHDLEKETLSFIPTQCDQL</sequence>
<dbReference type="SUPFAM" id="SSF50630">
    <property type="entry name" value="Acid proteases"/>
    <property type="match status" value="1"/>
</dbReference>
<proteinExistence type="inferred from homology"/>
<feature type="active site" evidence="7">
    <location>
        <position position="117"/>
    </location>
</feature>
<dbReference type="InterPro" id="IPR051708">
    <property type="entry name" value="Plant_Aspart_Prot_A1"/>
</dbReference>
<dbReference type="EMBL" id="JAXQNO010000023">
    <property type="protein sequence ID" value="KAK4765414.1"/>
    <property type="molecule type" value="Genomic_DNA"/>
</dbReference>
<gene>
    <name evidence="10" type="ORF">SAY86_026504</name>
</gene>
<dbReference type="Proteomes" id="UP001346149">
    <property type="component" value="Unassembled WGS sequence"/>
</dbReference>
<dbReference type="FunFam" id="2.40.70.10:FF:000029">
    <property type="entry name" value="Aspartyl protease family protein"/>
    <property type="match status" value="1"/>
</dbReference>
<keyword evidence="5" id="KW-0378">Hydrolase</keyword>
<dbReference type="Pfam" id="PF14541">
    <property type="entry name" value="TAXi_C"/>
    <property type="match status" value="1"/>
</dbReference>
<dbReference type="PRINTS" id="PR00792">
    <property type="entry name" value="PEPSIN"/>
</dbReference>
<evidence type="ECO:0000259" key="9">
    <source>
        <dbReference type="PROSITE" id="PS51767"/>
    </source>
</evidence>
<dbReference type="GO" id="GO:0005576">
    <property type="term" value="C:extracellular region"/>
    <property type="evidence" value="ECO:0007669"/>
    <property type="project" value="TreeGrafter"/>
</dbReference>
<evidence type="ECO:0000256" key="5">
    <source>
        <dbReference type="ARBA" id="ARBA00022801"/>
    </source>
</evidence>
<dbReference type="Pfam" id="PF14543">
    <property type="entry name" value="TAXi_N"/>
    <property type="match status" value="1"/>
</dbReference>
<evidence type="ECO:0000256" key="3">
    <source>
        <dbReference type="ARBA" id="ARBA00022729"/>
    </source>
</evidence>
<dbReference type="InterPro" id="IPR032799">
    <property type="entry name" value="TAXi_C"/>
</dbReference>
<keyword evidence="6" id="KW-0325">Glycoprotein</keyword>
<evidence type="ECO:0000313" key="10">
    <source>
        <dbReference type="EMBL" id="KAK4765414.1"/>
    </source>
</evidence>
<dbReference type="CDD" id="cd05476">
    <property type="entry name" value="pepsin_A_like_plant"/>
    <property type="match status" value="1"/>
</dbReference>
<organism evidence="10 11">
    <name type="scientific">Trapa natans</name>
    <name type="common">Water chestnut</name>
    <dbReference type="NCBI Taxonomy" id="22666"/>
    <lineage>
        <taxon>Eukaryota</taxon>
        <taxon>Viridiplantae</taxon>
        <taxon>Streptophyta</taxon>
        <taxon>Embryophyta</taxon>
        <taxon>Tracheophyta</taxon>
        <taxon>Spermatophyta</taxon>
        <taxon>Magnoliopsida</taxon>
        <taxon>eudicotyledons</taxon>
        <taxon>Gunneridae</taxon>
        <taxon>Pentapetalae</taxon>
        <taxon>rosids</taxon>
        <taxon>malvids</taxon>
        <taxon>Myrtales</taxon>
        <taxon>Lythraceae</taxon>
        <taxon>Trapa</taxon>
    </lineage>
</organism>
<feature type="active site" evidence="7">
    <location>
        <position position="350"/>
    </location>
</feature>
<keyword evidence="4" id="KW-0064">Aspartyl protease</keyword>
<evidence type="ECO:0000256" key="8">
    <source>
        <dbReference type="SAM" id="SignalP"/>
    </source>
</evidence>
<dbReference type="InterPro" id="IPR032861">
    <property type="entry name" value="TAXi_N"/>
</dbReference>
<evidence type="ECO:0000256" key="6">
    <source>
        <dbReference type="ARBA" id="ARBA00023180"/>
    </source>
</evidence>
<dbReference type="GO" id="GO:0004190">
    <property type="term" value="F:aspartic-type endopeptidase activity"/>
    <property type="evidence" value="ECO:0007669"/>
    <property type="project" value="UniProtKB-KW"/>
</dbReference>
<evidence type="ECO:0000256" key="1">
    <source>
        <dbReference type="ARBA" id="ARBA00007447"/>
    </source>
</evidence>
<name>A0AAN7KDV2_TRANT</name>
<comment type="caution">
    <text evidence="10">The sequence shown here is derived from an EMBL/GenBank/DDBJ whole genome shotgun (WGS) entry which is preliminary data.</text>
</comment>
<dbReference type="PANTHER" id="PTHR47967">
    <property type="entry name" value="OS07G0603500 PROTEIN-RELATED"/>
    <property type="match status" value="1"/>
</dbReference>
<protein>
    <recommendedName>
        <fullName evidence="9">Peptidase A1 domain-containing protein</fullName>
    </recommendedName>
</protein>
<dbReference type="PANTHER" id="PTHR47967:SF23">
    <property type="entry name" value="OS04G0448300 PROTEIN"/>
    <property type="match status" value="1"/>
</dbReference>
<evidence type="ECO:0000256" key="2">
    <source>
        <dbReference type="ARBA" id="ARBA00022670"/>
    </source>
</evidence>
<dbReference type="PROSITE" id="PS51767">
    <property type="entry name" value="PEPTIDASE_A1"/>
    <property type="match status" value="1"/>
</dbReference>
<feature type="chain" id="PRO_5042866786" description="Peptidase A1 domain-containing protein" evidence="8">
    <location>
        <begin position="22"/>
        <end position="473"/>
    </location>
</feature>
<dbReference type="InterPro" id="IPR033121">
    <property type="entry name" value="PEPTIDASE_A1"/>
</dbReference>
<dbReference type="GO" id="GO:0006508">
    <property type="term" value="P:proteolysis"/>
    <property type="evidence" value="ECO:0007669"/>
    <property type="project" value="UniProtKB-KW"/>
</dbReference>
<dbReference type="FunFam" id="2.40.70.10:FF:000016">
    <property type="entry name" value="Probable aspartic protease At2g35615"/>
    <property type="match status" value="1"/>
</dbReference>
<dbReference type="AlphaFoldDB" id="A0AAN7KDV2"/>
<evidence type="ECO:0000313" key="11">
    <source>
        <dbReference type="Proteomes" id="UP001346149"/>
    </source>
</evidence>
<comment type="similarity">
    <text evidence="1">Belongs to the peptidase A1 family.</text>
</comment>
<evidence type="ECO:0000256" key="7">
    <source>
        <dbReference type="PIRSR" id="PIRSR601461-1"/>
    </source>
</evidence>
<keyword evidence="2" id="KW-0645">Protease</keyword>
<dbReference type="InterPro" id="IPR021109">
    <property type="entry name" value="Peptidase_aspartic_dom_sf"/>
</dbReference>
<dbReference type="Gene3D" id="2.40.70.10">
    <property type="entry name" value="Acid Proteases"/>
    <property type="match status" value="2"/>
</dbReference>
<reference evidence="10 11" key="1">
    <citation type="journal article" date="2023" name="Hortic Res">
        <title>Pangenome of water caltrop reveals structural variations and asymmetric subgenome divergence after allopolyploidization.</title>
        <authorList>
            <person name="Zhang X."/>
            <person name="Chen Y."/>
            <person name="Wang L."/>
            <person name="Yuan Y."/>
            <person name="Fang M."/>
            <person name="Shi L."/>
            <person name="Lu R."/>
            <person name="Comes H.P."/>
            <person name="Ma Y."/>
            <person name="Chen Y."/>
            <person name="Huang G."/>
            <person name="Zhou Y."/>
            <person name="Zheng Z."/>
            <person name="Qiu Y."/>
        </authorList>
    </citation>
    <scope>NUCLEOTIDE SEQUENCE [LARGE SCALE GENOMIC DNA]</scope>
    <source>
        <strain evidence="10">F231</strain>
    </source>
</reference>
<keyword evidence="11" id="KW-1185">Reference proteome</keyword>
<dbReference type="InterPro" id="IPR034161">
    <property type="entry name" value="Pepsin-like_plant"/>
</dbReference>
<accession>A0AAN7KDV2</accession>
<evidence type="ECO:0000256" key="4">
    <source>
        <dbReference type="ARBA" id="ARBA00022750"/>
    </source>
</evidence>
<feature type="signal peptide" evidence="8">
    <location>
        <begin position="1"/>
        <end position="21"/>
    </location>
</feature>
<feature type="domain" description="Peptidase A1" evidence="9">
    <location>
        <begin position="99"/>
        <end position="466"/>
    </location>
</feature>
<dbReference type="InterPro" id="IPR001461">
    <property type="entry name" value="Aspartic_peptidase_A1"/>
</dbReference>
<keyword evidence="3 8" id="KW-0732">Signal</keyword>